<evidence type="ECO:0000256" key="11">
    <source>
        <dbReference type="ARBA" id="ARBA00023242"/>
    </source>
</evidence>
<evidence type="ECO:0000256" key="6">
    <source>
        <dbReference type="ARBA" id="ARBA00023015"/>
    </source>
</evidence>
<evidence type="ECO:0000256" key="5">
    <source>
        <dbReference type="ARBA" id="ARBA00022833"/>
    </source>
</evidence>
<protein>
    <recommendedName>
        <fullName evidence="13">MBD domain-containing protein</fullName>
    </recommendedName>
</protein>
<sequence length="777" mass="83495">MEANDHFNFTGLPPAPAASGLKPSPSSGEGLYTNGSPMNFPQQGKSLNGDVNVNGLSTVSHTTTSGILNSAPHSSSTSHLHHPNVAYDCLWNYSQYPPANPGSNLKDPPLLSQFSGGQYPLNGILGGSRQPSSPSHNTNLRAGSQEFWANGTQSPMGLNFDSQELYDSFPDQNFEVMPNGPPSFFTSPQTSPMLGSSIQTFAPSQEVGSGIHPDEAEKELTSVVAENGTGLVGSLELEEEQPELKMCGYNGSIPSVESLHQEVSVLVPDPTVSCLDDPSHLPDQLEDTPILSEVSLEPFNTLAPEEPVSGGLYGIDDTELMDAEDKLPLEDSPVISALDCPSLNNATHFSLLADDSQTSASIFASPTSPPVLGESVLQDNGFDLNNGSDAEQEMETQVASDFPPPLTQPAPDHSSTIQLHPTTSPAVSPTASPAISLAVCPTASPEISPEVSPAASPEISPAAFPTVSPASSPAFPPISSEVSLPASPVTPPKASTEASPAAVFPTASPANKDVSSFPETTADLEEVTGEGVPTSGGGDVLRRRIATPEEVRLPLQHGWRREVRIKKGSHRWQGETWYYGPCGKRMKQFPEVIKYLNRNVVHSVRREHFSFSPRMPVGDFFEERDTPEGLRWIQLSAEEIPSRIQAITGKRGRPRNTENAKTKEVPKVKRGRGRPPKVKITELVNKTDNRPTKKLEAQETLNEDDKAKMNKIKKKMKQKVQRGECQTTTQGQDRLEEREDSSSSSSANSSSPLSASSEKSTTTSSAKKEKVKTKEKE</sequence>
<dbReference type="GO" id="GO:0005634">
    <property type="term" value="C:nucleus"/>
    <property type="evidence" value="ECO:0007669"/>
    <property type="project" value="UniProtKB-SubCell"/>
</dbReference>
<dbReference type="OMA" id="XTLNEED"/>
<feature type="compositionally biased region" description="Basic residues" evidence="12">
    <location>
        <begin position="709"/>
        <end position="720"/>
    </location>
</feature>
<dbReference type="PROSITE" id="PS50982">
    <property type="entry name" value="MBD"/>
    <property type="match status" value="1"/>
</dbReference>
<evidence type="ECO:0000256" key="3">
    <source>
        <dbReference type="ARBA" id="ARBA00022723"/>
    </source>
</evidence>
<dbReference type="PANTHER" id="PTHR45915">
    <property type="entry name" value="TRANSCRIPTION INTERMEDIARY FACTOR"/>
    <property type="match status" value="1"/>
</dbReference>
<feature type="compositionally biased region" description="Basic residues" evidence="12">
    <location>
        <begin position="668"/>
        <end position="677"/>
    </location>
</feature>
<dbReference type="HOGENOM" id="CLU_360407_0_0_1"/>
<comment type="subcellular location">
    <subcellularLocation>
        <location evidence="1">Nucleus</location>
    </subcellularLocation>
</comment>
<evidence type="ECO:0000256" key="8">
    <source>
        <dbReference type="ARBA" id="ARBA00023117"/>
    </source>
</evidence>
<accession>G1NTK7</accession>
<evidence type="ECO:0000259" key="13">
    <source>
        <dbReference type="PROSITE" id="PS50982"/>
    </source>
</evidence>
<feature type="region of interest" description="Disordered" evidence="12">
    <location>
        <begin position="1"/>
        <end position="57"/>
    </location>
</feature>
<dbReference type="InParanoid" id="G1NTK7"/>
<dbReference type="PANTHER" id="PTHR45915:SF5">
    <property type="entry name" value="BROMODOMAIN ADJACENT TO ZINC FINGER DOMAIN PROTEIN 2A"/>
    <property type="match status" value="1"/>
</dbReference>
<reference evidence="14 15" key="1">
    <citation type="journal article" date="2011" name="Nature">
        <title>A high-resolution map of human evolutionary constraint using 29 mammals.</title>
        <authorList>
            <person name="Lindblad-Toh K."/>
            <person name="Garber M."/>
            <person name="Zuk O."/>
            <person name="Lin M.F."/>
            <person name="Parker B.J."/>
            <person name="Washietl S."/>
            <person name="Kheradpour P."/>
            <person name="Ernst J."/>
            <person name="Jordan G."/>
            <person name="Mauceli E."/>
            <person name="Ward L.D."/>
            <person name="Lowe C.B."/>
            <person name="Holloway A.K."/>
            <person name="Clamp M."/>
            <person name="Gnerre S."/>
            <person name="Alfoldi J."/>
            <person name="Beal K."/>
            <person name="Chang J."/>
            <person name="Clawson H."/>
            <person name="Cuff J."/>
            <person name="Di Palma F."/>
            <person name="Fitzgerald S."/>
            <person name="Flicek P."/>
            <person name="Guttman M."/>
            <person name="Hubisz M.J."/>
            <person name="Jaffe D.B."/>
            <person name="Jungreis I."/>
            <person name="Kent W.J."/>
            <person name="Kostka D."/>
            <person name="Lara M."/>
            <person name="Martins A.L."/>
            <person name="Massingham T."/>
            <person name="Moltke I."/>
            <person name="Raney B.J."/>
            <person name="Rasmussen M.D."/>
            <person name="Robinson J."/>
            <person name="Stark A."/>
            <person name="Vilella A.J."/>
            <person name="Wen J."/>
            <person name="Xie X."/>
            <person name="Zody M.C."/>
            <person name="Baldwin J."/>
            <person name="Bloom T."/>
            <person name="Chin C.W."/>
            <person name="Heiman D."/>
            <person name="Nicol R."/>
            <person name="Nusbaum C."/>
            <person name="Young S."/>
            <person name="Wilkinson J."/>
            <person name="Worley K.C."/>
            <person name="Kovar C.L."/>
            <person name="Muzny D.M."/>
            <person name="Gibbs R.A."/>
            <person name="Cree A."/>
            <person name="Dihn H.H."/>
            <person name="Fowler G."/>
            <person name="Jhangiani S."/>
            <person name="Joshi V."/>
            <person name="Lee S."/>
            <person name="Lewis L.R."/>
            <person name="Nazareth L.V."/>
            <person name="Okwuonu G."/>
            <person name="Santibanez J."/>
            <person name="Warren W.C."/>
            <person name="Mardis E.R."/>
            <person name="Weinstock G.M."/>
            <person name="Wilson R.K."/>
            <person name="Delehaunty K."/>
            <person name="Dooling D."/>
            <person name="Fronik C."/>
            <person name="Fulton L."/>
            <person name="Fulton B."/>
            <person name="Graves T."/>
            <person name="Minx P."/>
            <person name="Sodergren E."/>
            <person name="Birney E."/>
            <person name="Margulies E.H."/>
            <person name="Herrero J."/>
            <person name="Green E.D."/>
            <person name="Haussler D."/>
            <person name="Siepel A."/>
            <person name="Goldman N."/>
            <person name="Pollard K.S."/>
            <person name="Pedersen J.S."/>
            <person name="Lander E.S."/>
            <person name="Kellis M."/>
        </authorList>
    </citation>
    <scope>NUCLEOTIDE SEQUENCE [LARGE SCALE GENOMIC DNA]</scope>
</reference>
<proteinExistence type="inferred from homology"/>
<organism evidence="14 15">
    <name type="scientific">Myotis lucifugus</name>
    <name type="common">Little brown bat</name>
    <dbReference type="NCBI Taxonomy" id="59463"/>
    <lineage>
        <taxon>Eukaryota</taxon>
        <taxon>Metazoa</taxon>
        <taxon>Chordata</taxon>
        <taxon>Craniata</taxon>
        <taxon>Vertebrata</taxon>
        <taxon>Euteleostomi</taxon>
        <taxon>Mammalia</taxon>
        <taxon>Eutheria</taxon>
        <taxon>Laurasiatheria</taxon>
        <taxon>Chiroptera</taxon>
        <taxon>Yangochiroptera</taxon>
        <taxon>Vespertilionidae</taxon>
        <taxon>Myotis</taxon>
    </lineage>
</organism>
<feature type="compositionally biased region" description="Basic and acidic residues" evidence="12">
    <location>
        <begin position="655"/>
        <end position="667"/>
    </location>
</feature>
<feature type="compositionally biased region" description="Basic and acidic residues" evidence="12">
    <location>
        <begin position="685"/>
        <end position="708"/>
    </location>
</feature>
<keyword evidence="3" id="KW-0479">Metal-binding</keyword>
<evidence type="ECO:0000256" key="9">
    <source>
        <dbReference type="ARBA" id="ARBA00023125"/>
    </source>
</evidence>
<feature type="compositionally biased region" description="Polar residues" evidence="12">
    <location>
        <begin position="383"/>
        <end position="399"/>
    </location>
</feature>
<evidence type="ECO:0000256" key="10">
    <source>
        <dbReference type="ARBA" id="ARBA00023163"/>
    </source>
</evidence>
<dbReference type="GO" id="GO:0033553">
    <property type="term" value="C:rDNA heterochromatin"/>
    <property type="evidence" value="ECO:0007669"/>
    <property type="project" value="TreeGrafter"/>
</dbReference>
<reference evidence="14" key="3">
    <citation type="submission" date="2025-09" db="UniProtKB">
        <authorList>
            <consortium name="Ensembl"/>
        </authorList>
    </citation>
    <scope>IDENTIFICATION</scope>
</reference>
<reference evidence="14" key="2">
    <citation type="submission" date="2025-08" db="UniProtKB">
        <authorList>
            <consortium name="Ensembl"/>
        </authorList>
    </citation>
    <scope>IDENTIFICATION</scope>
</reference>
<keyword evidence="10" id="KW-0804">Transcription</keyword>
<dbReference type="STRING" id="59463.ENSMLUP00000000505"/>
<dbReference type="InterPro" id="IPR017956">
    <property type="entry name" value="AT_hook_DNA-bd_motif"/>
</dbReference>
<evidence type="ECO:0000256" key="2">
    <source>
        <dbReference type="ARBA" id="ARBA00007444"/>
    </source>
</evidence>
<dbReference type="FunFam" id="3.30.890.10:FF:000002">
    <property type="entry name" value="Bromodomain adjacent to zinc finger domain protein 2B"/>
    <property type="match status" value="1"/>
</dbReference>
<evidence type="ECO:0000256" key="7">
    <source>
        <dbReference type="ARBA" id="ARBA00023054"/>
    </source>
</evidence>
<dbReference type="eggNOG" id="KOG1245">
    <property type="taxonomic scope" value="Eukaryota"/>
</dbReference>
<dbReference type="Proteomes" id="UP000001074">
    <property type="component" value="Unassembled WGS sequence"/>
</dbReference>
<dbReference type="SMART" id="SM00391">
    <property type="entry name" value="MBD"/>
    <property type="match status" value="1"/>
</dbReference>
<dbReference type="SMART" id="SM00384">
    <property type="entry name" value="AT_hook"/>
    <property type="match status" value="2"/>
</dbReference>
<dbReference type="SUPFAM" id="SSF54171">
    <property type="entry name" value="DNA-binding domain"/>
    <property type="match status" value="1"/>
</dbReference>
<comment type="similarity">
    <text evidence="2">Belongs to the WAL family.</text>
</comment>
<keyword evidence="11" id="KW-0539">Nucleus</keyword>
<evidence type="ECO:0000313" key="14">
    <source>
        <dbReference type="Ensembl" id="ENSMLUP00000000505.2"/>
    </source>
</evidence>
<dbReference type="EMBL" id="AAPE02026855">
    <property type="status" value="NOT_ANNOTATED_CDS"/>
    <property type="molecule type" value="Genomic_DNA"/>
</dbReference>
<name>G1NTK7_MYOLU</name>
<feature type="region of interest" description="Disordered" evidence="12">
    <location>
        <begin position="371"/>
        <end position="430"/>
    </location>
</feature>
<keyword evidence="7" id="KW-0175">Coiled coil</keyword>
<dbReference type="Ensembl" id="ENSMLUT00000000557.2">
    <property type="protein sequence ID" value="ENSMLUP00000000505.2"/>
    <property type="gene ID" value="ENSMLUG00000000546.2"/>
</dbReference>
<dbReference type="Pfam" id="PF01429">
    <property type="entry name" value="MBD"/>
    <property type="match status" value="1"/>
</dbReference>
<dbReference type="GeneTree" id="ENSGT00940000159490"/>
<dbReference type="InterPro" id="IPR016177">
    <property type="entry name" value="DNA-bd_dom_sf"/>
</dbReference>
<dbReference type="InterPro" id="IPR001739">
    <property type="entry name" value="Methyl_CpG_DNA-bd"/>
</dbReference>
<evidence type="ECO:0000256" key="4">
    <source>
        <dbReference type="ARBA" id="ARBA00022771"/>
    </source>
</evidence>
<dbReference type="CDD" id="cd01397">
    <property type="entry name" value="HAT_MBD"/>
    <property type="match status" value="1"/>
</dbReference>
<feature type="compositionally biased region" description="Polar residues" evidence="12">
    <location>
        <begin position="33"/>
        <end position="57"/>
    </location>
</feature>
<evidence type="ECO:0000256" key="1">
    <source>
        <dbReference type="ARBA" id="ARBA00004123"/>
    </source>
</evidence>
<dbReference type="GO" id="GO:0008270">
    <property type="term" value="F:zinc ion binding"/>
    <property type="evidence" value="ECO:0007669"/>
    <property type="project" value="UniProtKB-KW"/>
</dbReference>
<keyword evidence="5" id="KW-0862">Zinc</keyword>
<keyword evidence="15" id="KW-1185">Reference proteome</keyword>
<keyword evidence="9" id="KW-0238">DNA-binding</keyword>
<dbReference type="Gene3D" id="3.30.890.10">
    <property type="entry name" value="Methyl-cpg-binding Protein 2, Chain A"/>
    <property type="match status" value="1"/>
</dbReference>
<keyword evidence="4" id="KW-0863">Zinc-finger</keyword>
<keyword evidence="6" id="KW-0805">Transcription regulation</keyword>
<feature type="compositionally biased region" description="Basic and acidic residues" evidence="12">
    <location>
        <begin position="766"/>
        <end position="777"/>
    </location>
</feature>
<keyword evidence="8" id="KW-0103">Bromodomain</keyword>
<feature type="compositionally biased region" description="Polar residues" evidence="12">
    <location>
        <begin position="413"/>
        <end position="430"/>
    </location>
</feature>
<feature type="domain" description="MBD" evidence="13">
    <location>
        <begin position="545"/>
        <end position="616"/>
    </location>
</feature>
<dbReference type="GO" id="GO:0003677">
    <property type="term" value="F:DNA binding"/>
    <property type="evidence" value="ECO:0007669"/>
    <property type="project" value="UniProtKB-KW"/>
</dbReference>
<dbReference type="AlphaFoldDB" id="G1NTK7"/>
<dbReference type="EMBL" id="AAPE02026854">
    <property type="status" value="NOT_ANNOTATED_CDS"/>
    <property type="molecule type" value="Genomic_DNA"/>
</dbReference>
<evidence type="ECO:0000256" key="12">
    <source>
        <dbReference type="SAM" id="MobiDB-lite"/>
    </source>
</evidence>
<feature type="region of interest" description="Disordered" evidence="12">
    <location>
        <begin position="647"/>
        <end position="777"/>
    </location>
</feature>
<evidence type="ECO:0000313" key="15">
    <source>
        <dbReference type="Proteomes" id="UP000001074"/>
    </source>
</evidence>
<feature type="compositionally biased region" description="Low complexity" evidence="12">
    <location>
        <begin position="742"/>
        <end position="765"/>
    </location>
</feature>